<keyword evidence="2" id="KW-0812">Transmembrane</keyword>
<evidence type="ECO:0000313" key="4">
    <source>
        <dbReference type="EMBL" id="MXP38611.1"/>
    </source>
</evidence>
<protein>
    <recommendedName>
        <fullName evidence="7">Transmembrane protein</fullName>
    </recommendedName>
</protein>
<feature type="transmembrane region" description="Helical" evidence="2">
    <location>
        <begin position="76"/>
        <end position="98"/>
    </location>
</feature>
<comment type="caution">
    <text evidence="4">The sequence shown here is derived from an EMBL/GenBank/DDBJ whole genome shotgun (WGS) entry which is preliminary data.</text>
</comment>
<dbReference type="OrthoDB" id="7392006at2"/>
<keyword evidence="2" id="KW-1133">Transmembrane helix</keyword>
<dbReference type="EMBL" id="JACICE010000002">
    <property type="protein sequence ID" value="MBB3776307.1"/>
    <property type="molecule type" value="Genomic_DNA"/>
</dbReference>
<dbReference type="Proteomes" id="UP000548685">
    <property type="component" value="Unassembled WGS sequence"/>
</dbReference>
<evidence type="ECO:0000256" key="1">
    <source>
        <dbReference type="SAM" id="MobiDB-lite"/>
    </source>
</evidence>
<feature type="region of interest" description="Disordered" evidence="1">
    <location>
        <begin position="1"/>
        <end position="21"/>
    </location>
</feature>
<gene>
    <name evidence="3" type="ORF">FHS52_002276</name>
    <name evidence="4" type="ORF">GRI59_08305</name>
</gene>
<feature type="transmembrane region" description="Helical" evidence="2">
    <location>
        <begin position="32"/>
        <end position="56"/>
    </location>
</feature>
<accession>A0A6I4UHN0</accession>
<organism evidence="4 5">
    <name type="scientific">Erythrobacter ramosus</name>
    <dbReference type="NCBI Taxonomy" id="35811"/>
    <lineage>
        <taxon>Bacteria</taxon>
        <taxon>Pseudomonadati</taxon>
        <taxon>Pseudomonadota</taxon>
        <taxon>Alphaproteobacteria</taxon>
        <taxon>Sphingomonadales</taxon>
        <taxon>Erythrobacteraceae</taxon>
        <taxon>Erythrobacter/Porphyrobacter group</taxon>
        <taxon>Erythrobacter</taxon>
    </lineage>
</organism>
<feature type="compositionally biased region" description="Basic and acidic residues" evidence="1">
    <location>
        <begin position="7"/>
        <end position="16"/>
    </location>
</feature>
<dbReference type="RefSeq" id="WP_160760752.1">
    <property type="nucleotide sequence ID" value="NZ_BAAADZ010000010.1"/>
</dbReference>
<evidence type="ECO:0000313" key="6">
    <source>
        <dbReference type="Proteomes" id="UP000548685"/>
    </source>
</evidence>
<proteinExistence type="predicted"/>
<evidence type="ECO:0000313" key="5">
    <source>
        <dbReference type="Proteomes" id="UP000430021"/>
    </source>
</evidence>
<evidence type="ECO:0000256" key="2">
    <source>
        <dbReference type="SAM" id="Phobius"/>
    </source>
</evidence>
<reference evidence="4 5" key="1">
    <citation type="submission" date="2019-12" db="EMBL/GenBank/DDBJ databases">
        <title>Genomic-based taxomic classification of the family Erythrobacteraceae.</title>
        <authorList>
            <person name="Xu L."/>
        </authorList>
    </citation>
    <scope>NUCLEOTIDE SEQUENCE [LARGE SCALE GENOMIC DNA]</scope>
    <source>
        <strain evidence="4 5">JCM 10282</strain>
    </source>
</reference>
<reference evidence="3 6" key="2">
    <citation type="submission" date="2020-08" db="EMBL/GenBank/DDBJ databases">
        <title>Genomic Encyclopedia of Type Strains, Phase IV (KMG-IV): sequencing the most valuable type-strain genomes for metagenomic binning, comparative biology and taxonomic classification.</title>
        <authorList>
            <person name="Goeker M."/>
        </authorList>
    </citation>
    <scope>NUCLEOTIDE SEQUENCE [LARGE SCALE GENOMIC DNA]</scope>
    <source>
        <strain evidence="3 6">DSM 8510</strain>
    </source>
</reference>
<sequence>MTMKFGQQDRPKERAPRKARGRTVRSLVAHRAFAPILGLWGTMLAGLTVMVLPSALIEQALSGTMIGASGLPLQPIAAAIAALLLGGGLFAIAAGASLRARRRAGEPSILKRAIHPIDPLRDLGSSSLDDPIETTRFATPAWLDAEMLDVAPETQSVPRELNLAEFAELPGRNAVWVEDVAEPVAQHAPEPAPEPLPVAEPVADEPVTDTAVTALHQAATVPDPGTAALARLRAQPTSELSMAEMVERFAGALHEHRTSPPTRALTAADLAAREAALAEALKALAALSGESTSDAAKEPLRAALAQLQTPRKVGGGLG</sequence>
<dbReference type="EMBL" id="WTYB01000002">
    <property type="protein sequence ID" value="MXP38611.1"/>
    <property type="molecule type" value="Genomic_DNA"/>
</dbReference>
<keyword evidence="2" id="KW-0472">Membrane</keyword>
<dbReference type="AlphaFoldDB" id="A0A6I4UHN0"/>
<evidence type="ECO:0000313" key="3">
    <source>
        <dbReference type="EMBL" id="MBB3776307.1"/>
    </source>
</evidence>
<evidence type="ECO:0008006" key="7">
    <source>
        <dbReference type="Google" id="ProtNLM"/>
    </source>
</evidence>
<name>A0A6I4UHN0_9SPHN</name>
<dbReference type="Proteomes" id="UP000430021">
    <property type="component" value="Unassembled WGS sequence"/>
</dbReference>
<keyword evidence="6" id="KW-1185">Reference proteome</keyword>